<dbReference type="Proteomes" id="UP000814176">
    <property type="component" value="Unassembled WGS sequence"/>
</dbReference>
<gene>
    <name evidence="2" type="ORF">C8Q71DRAFT_326270</name>
</gene>
<proteinExistence type="predicted"/>
<feature type="compositionally biased region" description="Basic residues" evidence="1">
    <location>
        <begin position="182"/>
        <end position="192"/>
    </location>
</feature>
<feature type="region of interest" description="Disordered" evidence="1">
    <location>
        <begin position="152"/>
        <end position="192"/>
    </location>
</feature>
<evidence type="ECO:0000313" key="3">
    <source>
        <dbReference type="Proteomes" id="UP000814176"/>
    </source>
</evidence>
<evidence type="ECO:0000256" key="1">
    <source>
        <dbReference type="SAM" id="MobiDB-lite"/>
    </source>
</evidence>
<sequence length="192" mass="21385">MPQTHQFFHAGQPQYAPPVLRAPSPSSSIGTEYGPDETSLEDRDLSQEAFERKCEDRLRLRQPRPEEMRAMEDPLMRPRPKTATEEKVMFEIVMKKLRDRVKQLEEDELFEQMLLRGTQIGLEQPSSDDVDGIMRSLMVASVEAPPFANSFAPATPWSPTLAPIAGSTGGDTESGAATSGKRPTRKGKSRKA</sequence>
<evidence type="ECO:0000313" key="2">
    <source>
        <dbReference type="EMBL" id="KAH9841361.1"/>
    </source>
</evidence>
<dbReference type="EMBL" id="JADCUA010000003">
    <property type="protein sequence ID" value="KAH9841361.1"/>
    <property type="molecule type" value="Genomic_DNA"/>
</dbReference>
<name>A0ABQ8KTE3_9APHY</name>
<dbReference type="RefSeq" id="XP_047782660.1">
    <property type="nucleotide sequence ID" value="XM_047917835.1"/>
</dbReference>
<dbReference type="GeneID" id="71998567"/>
<keyword evidence="3" id="KW-1185">Reference proteome</keyword>
<comment type="caution">
    <text evidence="2">The sequence shown here is derived from an EMBL/GenBank/DDBJ whole genome shotgun (WGS) entry which is preliminary data.</text>
</comment>
<organism evidence="2 3">
    <name type="scientific">Rhodofomes roseus</name>
    <dbReference type="NCBI Taxonomy" id="34475"/>
    <lineage>
        <taxon>Eukaryota</taxon>
        <taxon>Fungi</taxon>
        <taxon>Dikarya</taxon>
        <taxon>Basidiomycota</taxon>
        <taxon>Agaricomycotina</taxon>
        <taxon>Agaricomycetes</taxon>
        <taxon>Polyporales</taxon>
        <taxon>Rhodofomes</taxon>
    </lineage>
</organism>
<reference evidence="2 3" key="1">
    <citation type="journal article" date="2021" name="Environ. Microbiol.">
        <title>Gene family expansions and transcriptome signatures uncover fungal adaptations to wood decay.</title>
        <authorList>
            <person name="Hage H."/>
            <person name="Miyauchi S."/>
            <person name="Viragh M."/>
            <person name="Drula E."/>
            <person name="Min B."/>
            <person name="Chaduli D."/>
            <person name="Navarro D."/>
            <person name="Favel A."/>
            <person name="Norest M."/>
            <person name="Lesage-Meessen L."/>
            <person name="Balint B."/>
            <person name="Merenyi Z."/>
            <person name="de Eugenio L."/>
            <person name="Morin E."/>
            <person name="Martinez A.T."/>
            <person name="Baldrian P."/>
            <person name="Stursova M."/>
            <person name="Martinez M.J."/>
            <person name="Novotny C."/>
            <person name="Magnuson J.K."/>
            <person name="Spatafora J.W."/>
            <person name="Maurice S."/>
            <person name="Pangilinan J."/>
            <person name="Andreopoulos W."/>
            <person name="LaButti K."/>
            <person name="Hundley H."/>
            <person name="Na H."/>
            <person name="Kuo A."/>
            <person name="Barry K."/>
            <person name="Lipzen A."/>
            <person name="Henrissat B."/>
            <person name="Riley R."/>
            <person name="Ahrendt S."/>
            <person name="Nagy L.G."/>
            <person name="Grigoriev I.V."/>
            <person name="Martin F."/>
            <person name="Rosso M.N."/>
        </authorList>
    </citation>
    <scope>NUCLEOTIDE SEQUENCE [LARGE SCALE GENOMIC DNA]</scope>
    <source>
        <strain evidence="2 3">CIRM-BRFM 1785</strain>
    </source>
</reference>
<feature type="compositionally biased region" description="Basic and acidic residues" evidence="1">
    <location>
        <begin position="40"/>
        <end position="83"/>
    </location>
</feature>
<accession>A0ABQ8KTE3</accession>
<protein>
    <submittedName>
        <fullName evidence="2">Uncharacterized protein</fullName>
    </submittedName>
</protein>
<feature type="region of interest" description="Disordered" evidence="1">
    <location>
        <begin position="1"/>
        <end position="83"/>
    </location>
</feature>